<name>A0ABD4XHH0_WEIPA</name>
<dbReference type="RefSeq" id="WP_277361942.1">
    <property type="nucleotide sequence ID" value="NZ_JAANXN010000002.1"/>
</dbReference>
<feature type="domain" description="Tail spike" evidence="2">
    <location>
        <begin position="104"/>
        <end position="372"/>
    </location>
</feature>
<proteinExistence type="inferred from homology"/>
<accession>A0ABD4XHH0</accession>
<protein>
    <recommendedName>
        <fullName evidence="2">Tail spike domain-containing protein</fullName>
    </recommendedName>
</protein>
<dbReference type="InterPro" id="IPR010572">
    <property type="entry name" value="Tail_dom"/>
</dbReference>
<evidence type="ECO:0000313" key="4">
    <source>
        <dbReference type="Proteomes" id="UP001215461"/>
    </source>
</evidence>
<dbReference type="Pfam" id="PF01183">
    <property type="entry name" value="Glyco_hydro_25"/>
    <property type="match status" value="1"/>
</dbReference>
<comment type="caution">
    <text evidence="3">The sequence shown here is derived from an EMBL/GenBank/DDBJ whole genome shotgun (WGS) entry which is preliminary data.</text>
</comment>
<reference evidence="3 4" key="1">
    <citation type="submission" date="2020-03" db="EMBL/GenBank/DDBJ databases">
        <title>Comparative genomics of Weissella paramesenteroides.</title>
        <authorList>
            <person name="Kant R."/>
            <person name="Takala T."/>
            <person name="Saris P."/>
        </authorList>
    </citation>
    <scope>NUCLEOTIDE SEQUENCE [LARGE SCALE GENOMIC DNA]</scope>
    <source>
        <strain evidence="3 4">SJ27-4</strain>
    </source>
</reference>
<organism evidence="3 4">
    <name type="scientific">Weissella paramesenteroides</name>
    <name type="common">Leuconostoc paramesenteroides</name>
    <dbReference type="NCBI Taxonomy" id="1249"/>
    <lineage>
        <taxon>Bacteria</taxon>
        <taxon>Bacillati</taxon>
        <taxon>Bacillota</taxon>
        <taxon>Bacilli</taxon>
        <taxon>Lactobacillales</taxon>
        <taxon>Lactobacillaceae</taxon>
        <taxon>Weissella</taxon>
    </lineage>
</organism>
<evidence type="ECO:0000313" key="3">
    <source>
        <dbReference type="EMBL" id="MDF8370495.1"/>
    </source>
</evidence>
<evidence type="ECO:0000256" key="1">
    <source>
        <dbReference type="ARBA" id="ARBA00010646"/>
    </source>
</evidence>
<dbReference type="PROSITE" id="PS51904">
    <property type="entry name" value="GLYCOSYL_HYDROL_F25_2"/>
    <property type="match status" value="1"/>
</dbReference>
<comment type="similarity">
    <text evidence="1">Belongs to the glycosyl hydrolase 25 family.</text>
</comment>
<dbReference type="InterPro" id="IPR002053">
    <property type="entry name" value="Glyco_hydro_25"/>
</dbReference>
<sequence length="615" mass="68907">MYRIIAYESPTATTGHIIYDPKFSYNVLDGKLSLIENEVDNMTLTIGPDNWLYGKNDTFNVHVEVYQDNSTLLFRGRLLDVTREMTTSGEFKQTFVFESIMNYLQDSIQRYKKVQNTTPRQFLQNLIDFHNSQVPDYKKFTLRTVTVTNSTDNVYRYVDYVSTWNTIKDKLLSRLGGVIRTQYKDGVNYIDYITSDQGKLHENDTQIIIGRNMKSLSVKEDPTAVITRLVPLGATIENDSPNQDTGASTPRVTIADVNGGKDYIDIPVLQNKYGIINGTNTWDDVHEPSILLSKANSWISSQASSKESYTLSALELPNYDYFVVSDSYQVINERVMTKQMLRVIQKDIDFNDPLNSSLTIGSRISSLSSYQLETINAQKQAKAMQERLNASRSDLITLTKDYSDMANQFTDLQKQIADMNGGWRAGSLFVTLDGTHGTKYANWYSNLANNNIDGAIINLTTGSSTLNSSFNTEKSNIITAGITLIGVYHTLQAANATDAVAEGNHFLSQLQAENISTSAIVACSIADDALSTDKTILNSVLSAFYRVLTDAGYNKTTDYSDNSWFSSRFDSKATYKWIINTNTSNAPSSANAWQYNNNFNSESLSVSKSYDKAFI</sequence>
<dbReference type="Pfam" id="PF06605">
    <property type="entry name" value="Prophage_tail"/>
    <property type="match status" value="1"/>
</dbReference>
<dbReference type="InterPro" id="IPR017853">
    <property type="entry name" value="GH"/>
</dbReference>
<dbReference type="AlphaFoldDB" id="A0ABD4XHH0"/>
<dbReference type="Proteomes" id="UP001215461">
    <property type="component" value="Unassembled WGS sequence"/>
</dbReference>
<evidence type="ECO:0000259" key="2">
    <source>
        <dbReference type="Pfam" id="PF06605"/>
    </source>
</evidence>
<dbReference type="SUPFAM" id="SSF51445">
    <property type="entry name" value="(Trans)glycosidases"/>
    <property type="match status" value="1"/>
</dbReference>
<dbReference type="EMBL" id="JAANXN010000002">
    <property type="protein sequence ID" value="MDF8370495.1"/>
    <property type="molecule type" value="Genomic_DNA"/>
</dbReference>
<dbReference type="Gene3D" id="3.20.20.80">
    <property type="entry name" value="Glycosidases"/>
    <property type="match status" value="1"/>
</dbReference>
<gene>
    <name evidence="3" type="ORF">G9403_02305</name>
</gene>